<dbReference type="InterPro" id="IPR000150">
    <property type="entry name" value="Cof"/>
</dbReference>
<dbReference type="Pfam" id="PF08282">
    <property type="entry name" value="Hydrolase_3"/>
    <property type="match status" value="1"/>
</dbReference>
<accession>A0A364VAW0</accession>
<dbReference type="GO" id="GO:0000287">
    <property type="term" value="F:magnesium ion binding"/>
    <property type="evidence" value="ECO:0007669"/>
    <property type="project" value="TreeGrafter"/>
</dbReference>
<keyword evidence="1" id="KW-0378">Hydrolase</keyword>
<dbReference type="OrthoDB" id="3180855at2"/>
<dbReference type="RefSeq" id="WP_112769752.1">
    <property type="nucleotide sequence ID" value="NZ_CP063191.1"/>
</dbReference>
<dbReference type="SFLD" id="SFLDG01140">
    <property type="entry name" value="C2.B:_Phosphomannomutase_and_P"/>
    <property type="match status" value="1"/>
</dbReference>
<dbReference type="InterPro" id="IPR023214">
    <property type="entry name" value="HAD_sf"/>
</dbReference>
<sequence>MNSGNPLDRPAPLLVVSDVDGTLLNSHDRVTPRIRAAVANMRHAGTVFTMATGRPARWVLPVLDQLSVRPLCVCANGAVVYDSAADKVVRAAALEPLVLDRVVEQVTRVGRRIGGVGFAVERVGRSAFDRADELFAVEQNYDHAWLSEEHNVQPLDELIGEPAVKLLVRGGGLSSSELFDLINPCIDPGIAHVTYSWDGGLVEIAAPGVSKRSALEWVAEQIGVDGEETVAFGDMPNDLEMLTWAGLGVAMGNAAEKVKRAADFITADNDSDGVAQVLEQWF</sequence>
<dbReference type="InterPro" id="IPR006379">
    <property type="entry name" value="HAD-SF_hydro_IIB"/>
</dbReference>
<comment type="caution">
    <text evidence="1">The sequence shown here is derived from an EMBL/GenBank/DDBJ whole genome shotgun (WGS) entry which is preliminary data.</text>
</comment>
<dbReference type="PROSITE" id="PS01228">
    <property type="entry name" value="COF_1"/>
    <property type="match status" value="1"/>
</dbReference>
<proteinExistence type="predicted"/>
<evidence type="ECO:0000313" key="1">
    <source>
        <dbReference type="EMBL" id="RAV33751.1"/>
    </source>
</evidence>
<dbReference type="AlphaFoldDB" id="A0A364VAW0"/>
<dbReference type="NCBIfam" id="TIGR01484">
    <property type="entry name" value="HAD-SF-IIB"/>
    <property type="match status" value="1"/>
</dbReference>
<dbReference type="PANTHER" id="PTHR10000:SF8">
    <property type="entry name" value="HAD SUPERFAMILY HYDROLASE-LIKE, TYPE 3"/>
    <property type="match status" value="1"/>
</dbReference>
<name>A0A364VAW0_9CORY</name>
<dbReference type="Proteomes" id="UP000251047">
    <property type="component" value="Unassembled WGS sequence"/>
</dbReference>
<organism evidence="1 2">
    <name type="scientific">Corynebacterium heidelbergense</name>
    <dbReference type="NCBI Taxonomy" id="2055947"/>
    <lineage>
        <taxon>Bacteria</taxon>
        <taxon>Bacillati</taxon>
        <taxon>Actinomycetota</taxon>
        <taxon>Actinomycetes</taxon>
        <taxon>Mycobacteriales</taxon>
        <taxon>Corynebacteriaceae</taxon>
        <taxon>Corynebacterium</taxon>
    </lineage>
</organism>
<dbReference type="PANTHER" id="PTHR10000">
    <property type="entry name" value="PHOSPHOSERINE PHOSPHATASE"/>
    <property type="match status" value="1"/>
</dbReference>
<dbReference type="EMBL" id="PHQP01000048">
    <property type="protein sequence ID" value="RAV33751.1"/>
    <property type="molecule type" value="Genomic_DNA"/>
</dbReference>
<dbReference type="NCBIfam" id="TIGR00099">
    <property type="entry name" value="Cof-subfamily"/>
    <property type="match status" value="1"/>
</dbReference>
<dbReference type="GO" id="GO:0005829">
    <property type="term" value="C:cytosol"/>
    <property type="evidence" value="ECO:0007669"/>
    <property type="project" value="TreeGrafter"/>
</dbReference>
<reference evidence="1 2" key="1">
    <citation type="journal article" date="2018" name="Syst. Appl. Microbiol.">
        <title>Corynebacterium heidelbergense sp. nov., isolated from the preen glands of Egyptian geese (Alopochen aegyptiacus).</title>
        <authorList>
            <person name="Braun M.S."/>
            <person name="Wang E."/>
            <person name="Zimmermann S."/>
            <person name="Wink M."/>
        </authorList>
    </citation>
    <scope>NUCLEOTIDE SEQUENCE [LARGE SCALE GENOMIC DNA]</scope>
    <source>
        <strain evidence="1 2">DSM 104638</strain>
    </source>
</reference>
<dbReference type="Gene3D" id="3.30.1240.10">
    <property type="match status" value="1"/>
</dbReference>
<dbReference type="CDD" id="cd07516">
    <property type="entry name" value="HAD_Pase"/>
    <property type="match status" value="1"/>
</dbReference>
<dbReference type="SFLD" id="SFLDS00003">
    <property type="entry name" value="Haloacid_Dehalogenase"/>
    <property type="match status" value="1"/>
</dbReference>
<dbReference type="GO" id="GO:0016791">
    <property type="term" value="F:phosphatase activity"/>
    <property type="evidence" value="ECO:0007669"/>
    <property type="project" value="TreeGrafter"/>
</dbReference>
<protein>
    <submittedName>
        <fullName evidence="1">HAD family hydrolase</fullName>
    </submittedName>
</protein>
<evidence type="ECO:0000313" key="2">
    <source>
        <dbReference type="Proteomes" id="UP000251047"/>
    </source>
</evidence>
<dbReference type="Gene3D" id="3.40.50.1000">
    <property type="entry name" value="HAD superfamily/HAD-like"/>
    <property type="match status" value="1"/>
</dbReference>
<dbReference type="InterPro" id="IPR036412">
    <property type="entry name" value="HAD-like_sf"/>
</dbReference>
<dbReference type="SUPFAM" id="SSF56784">
    <property type="entry name" value="HAD-like"/>
    <property type="match status" value="1"/>
</dbReference>
<gene>
    <name evidence="1" type="ORF">CWC39_06835</name>
</gene>